<comment type="caution">
    <text evidence="2">The sequence shown here is derived from an EMBL/GenBank/DDBJ whole genome shotgun (WGS) entry which is preliminary data.</text>
</comment>
<accession>A0A426YMD5</accession>
<evidence type="ECO:0000313" key="3">
    <source>
        <dbReference type="Proteomes" id="UP000287651"/>
    </source>
</evidence>
<name>A0A426YMD5_ENSVE</name>
<dbReference type="AlphaFoldDB" id="A0A426YMD5"/>
<feature type="region of interest" description="Disordered" evidence="1">
    <location>
        <begin position="1"/>
        <end position="29"/>
    </location>
</feature>
<dbReference type="Proteomes" id="UP000287651">
    <property type="component" value="Unassembled WGS sequence"/>
</dbReference>
<protein>
    <submittedName>
        <fullName evidence="2">Uncharacterized protein</fullName>
    </submittedName>
</protein>
<gene>
    <name evidence="2" type="ORF">B296_00050193</name>
</gene>
<feature type="compositionally biased region" description="Acidic residues" evidence="1">
    <location>
        <begin position="7"/>
        <end position="17"/>
    </location>
</feature>
<sequence length="103" mass="11152">MSWTGEQADEAEGEEGAVEAHRRQEERSRALRIVRGGGGSVRRGLLAARGSIAPKALQVVHGKLQPRLMIARDNLRSGFPTRPRLPYGQGILAVGVSLTIRLS</sequence>
<reference evidence="2 3" key="1">
    <citation type="journal article" date="2014" name="Agronomy (Basel)">
        <title>A Draft Genome Sequence for Ensete ventricosum, the Drought-Tolerant Tree Against Hunger.</title>
        <authorList>
            <person name="Harrison J."/>
            <person name="Moore K.A."/>
            <person name="Paszkiewicz K."/>
            <person name="Jones T."/>
            <person name="Grant M."/>
            <person name="Ambacheew D."/>
            <person name="Muzemil S."/>
            <person name="Studholme D.J."/>
        </authorList>
    </citation>
    <scope>NUCLEOTIDE SEQUENCE [LARGE SCALE GENOMIC DNA]</scope>
</reference>
<dbReference type="EMBL" id="AMZH03011434">
    <property type="protein sequence ID" value="RRT52885.1"/>
    <property type="molecule type" value="Genomic_DNA"/>
</dbReference>
<evidence type="ECO:0000256" key="1">
    <source>
        <dbReference type="SAM" id="MobiDB-lite"/>
    </source>
</evidence>
<feature type="compositionally biased region" description="Basic and acidic residues" evidence="1">
    <location>
        <begin position="18"/>
        <end position="29"/>
    </location>
</feature>
<organism evidence="2 3">
    <name type="scientific">Ensete ventricosum</name>
    <name type="common">Abyssinian banana</name>
    <name type="synonym">Musa ensete</name>
    <dbReference type="NCBI Taxonomy" id="4639"/>
    <lineage>
        <taxon>Eukaryota</taxon>
        <taxon>Viridiplantae</taxon>
        <taxon>Streptophyta</taxon>
        <taxon>Embryophyta</taxon>
        <taxon>Tracheophyta</taxon>
        <taxon>Spermatophyta</taxon>
        <taxon>Magnoliopsida</taxon>
        <taxon>Liliopsida</taxon>
        <taxon>Zingiberales</taxon>
        <taxon>Musaceae</taxon>
        <taxon>Ensete</taxon>
    </lineage>
</organism>
<evidence type="ECO:0000313" key="2">
    <source>
        <dbReference type="EMBL" id="RRT52885.1"/>
    </source>
</evidence>
<proteinExistence type="predicted"/>